<dbReference type="Gene3D" id="1.10.10.10">
    <property type="entry name" value="Winged helix-like DNA-binding domain superfamily/Winged helix DNA-binding domain"/>
    <property type="match status" value="1"/>
</dbReference>
<evidence type="ECO:0000313" key="10">
    <source>
        <dbReference type="Proteomes" id="UP001597509"/>
    </source>
</evidence>
<dbReference type="InterPro" id="IPR013325">
    <property type="entry name" value="RNA_pol_sigma_r2"/>
</dbReference>
<comment type="similarity">
    <text evidence="1 6">Belongs to the sigma-70 factor family. ECF subfamily.</text>
</comment>
<comment type="caution">
    <text evidence="9">The sequence shown here is derived from an EMBL/GenBank/DDBJ whole genome shotgun (WGS) entry which is preliminary data.</text>
</comment>
<dbReference type="Proteomes" id="UP001597509">
    <property type="component" value="Unassembled WGS sequence"/>
</dbReference>
<dbReference type="Pfam" id="PF08281">
    <property type="entry name" value="Sigma70_r4_2"/>
    <property type="match status" value="1"/>
</dbReference>
<protein>
    <recommendedName>
        <fullName evidence="6">RNA polymerase sigma factor</fullName>
    </recommendedName>
</protein>
<dbReference type="InterPro" id="IPR013324">
    <property type="entry name" value="RNA_pol_sigma_r3/r4-like"/>
</dbReference>
<dbReference type="PANTHER" id="PTHR43133">
    <property type="entry name" value="RNA POLYMERASE ECF-TYPE SIGMA FACTO"/>
    <property type="match status" value="1"/>
</dbReference>
<dbReference type="PROSITE" id="PS01063">
    <property type="entry name" value="SIGMA70_ECF"/>
    <property type="match status" value="1"/>
</dbReference>
<dbReference type="InterPro" id="IPR013249">
    <property type="entry name" value="RNA_pol_sigma70_r4_t2"/>
</dbReference>
<dbReference type="InterPro" id="IPR014284">
    <property type="entry name" value="RNA_pol_sigma-70_dom"/>
</dbReference>
<evidence type="ECO:0000313" key="9">
    <source>
        <dbReference type="EMBL" id="MFD2904011.1"/>
    </source>
</evidence>
<evidence type="ECO:0000256" key="6">
    <source>
        <dbReference type="RuleBase" id="RU000716"/>
    </source>
</evidence>
<proteinExistence type="inferred from homology"/>
<evidence type="ECO:0000256" key="5">
    <source>
        <dbReference type="ARBA" id="ARBA00023163"/>
    </source>
</evidence>
<evidence type="ECO:0000259" key="7">
    <source>
        <dbReference type="Pfam" id="PF04542"/>
    </source>
</evidence>
<dbReference type="InterPro" id="IPR039425">
    <property type="entry name" value="RNA_pol_sigma-70-like"/>
</dbReference>
<dbReference type="Pfam" id="PF04542">
    <property type="entry name" value="Sigma70_r2"/>
    <property type="match status" value="1"/>
</dbReference>
<evidence type="ECO:0000256" key="2">
    <source>
        <dbReference type="ARBA" id="ARBA00023015"/>
    </source>
</evidence>
<keyword evidence="2 6" id="KW-0805">Transcription regulation</keyword>
<keyword evidence="5 6" id="KW-0804">Transcription</keyword>
<dbReference type="EMBL" id="JBHUPE010000004">
    <property type="protein sequence ID" value="MFD2904011.1"/>
    <property type="molecule type" value="Genomic_DNA"/>
</dbReference>
<reference evidence="10" key="1">
    <citation type="journal article" date="2019" name="Int. J. Syst. Evol. Microbiol.">
        <title>The Global Catalogue of Microorganisms (GCM) 10K type strain sequencing project: providing services to taxonomists for standard genome sequencing and annotation.</title>
        <authorList>
            <consortium name="The Broad Institute Genomics Platform"/>
            <consortium name="The Broad Institute Genome Sequencing Center for Infectious Disease"/>
            <person name="Wu L."/>
            <person name="Ma J."/>
        </authorList>
    </citation>
    <scope>NUCLEOTIDE SEQUENCE [LARGE SCALE GENOMIC DNA]</scope>
    <source>
        <strain evidence="10">KCTC 22209</strain>
    </source>
</reference>
<evidence type="ECO:0000259" key="8">
    <source>
        <dbReference type="Pfam" id="PF08281"/>
    </source>
</evidence>
<dbReference type="Gene3D" id="1.10.1740.10">
    <property type="match status" value="1"/>
</dbReference>
<dbReference type="NCBIfam" id="TIGR02937">
    <property type="entry name" value="sigma70-ECF"/>
    <property type="match status" value="1"/>
</dbReference>
<dbReference type="CDD" id="cd06171">
    <property type="entry name" value="Sigma70_r4"/>
    <property type="match status" value="1"/>
</dbReference>
<feature type="domain" description="RNA polymerase sigma-70 region 2" evidence="7">
    <location>
        <begin position="28"/>
        <end position="90"/>
    </location>
</feature>
<evidence type="ECO:0000256" key="4">
    <source>
        <dbReference type="ARBA" id="ARBA00023125"/>
    </source>
</evidence>
<sequence length="195" mass="22448">MLFGQPRKKEDYYLQKAIQGEREGFEYLVATYKNLAYTLALKICGNSENAEEVVQDAFMKAFSGLSHFRNASKFSTWLYKIVYYTALTKKSNQRNDTQELNEDSGATAYVLDEKKEFNNLVVADREKYINLALSQLGEEERIVITLHYLGEKSIAEISEILDLGKSAIKMKLLRARKKLEKALNDLLKDELKEIL</sequence>
<organism evidence="9 10">
    <name type="scientific">Sphingobacterium anhuiense</name>
    <dbReference type="NCBI Taxonomy" id="493780"/>
    <lineage>
        <taxon>Bacteria</taxon>
        <taxon>Pseudomonadati</taxon>
        <taxon>Bacteroidota</taxon>
        <taxon>Sphingobacteriia</taxon>
        <taxon>Sphingobacteriales</taxon>
        <taxon>Sphingobacteriaceae</taxon>
        <taxon>Sphingobacterium</taxon>
    </lineage>
</organism>
<dbReference type="SUPFAM" id="SSF88659">
    <property type="entry name" value="Sigma3 and sigma4 domains of RNA polymerase sigma factors"/>
    <property type="match status" value="1"/>
</dbReference>
<keyword evidence="10" id="KW-1185">Reference proteome</keyword>
<name>A0ABW5YVM5_9SPHI</name>
<evidence type="ECO:0000256" key="3">
    <source>
        <dbReference type="ARBA" id="ARBA00023082"/>
    </source>
</evidence>
<keyword evidence="4 6" id="KW-0238">DNA-binding</keyword>
<feature type="domain" description="RNA polymerase sigma factor 70 region 4 type 2" evidence="8">
    <location>
        <begin position="129"/>
        <end position="179"/>
    </location>
</feature>
<dbReference type="InterPro" id="IPR036388">
    <property type="entry name" value="WH-like_DNA-bd_sf"/>
</dbReference>
<accession>A0ABW5YVM5</accession>
<evidence type="ECO:0000256" key="1">
    <source>
        <dbReference type="ARBA" id="ARBA00010641"/>
    </source>
</evidence>
<dbReference type="InterPro" id="IPR007627">
    <property type="entry name" value="RNA_pol_sigma70_r2"/>
</dbReference>
<dbReference type="InterPro" id="IPR000838">
    <property type="entry name" value="RNA_pol_sigma70_ECF_CS"/>
</dbReference>
<keyword evidence="3 6" id="KW-0731">Sigma factor</keyword>
<dbReference type="PANTHER" id="PTHR43133:SF45">
    <property type="entry name" value="RNA POLYMERASE ECF-TYPE SIGMA FACTOR"/>
    <property type="match status" value="1"/>
</dbReference>
<dbReference type="SUPFAM" id="SSF88946">
    <property type="entry name" value="Sigma2 domain of RNA polymerase sigma factors"/>
    <property type="match status" value="1"/>
</dbReference>
<dbReference type="RefSeq" id="WP_380919714.1">
    <property type="nucleotide sequence ID" value="NZ_JBHUPE010000004.1"/>
</dbReference>
<gene>
    <name evidence="9" type="ORF">ACFS6I_08755</name>
</gene>